<name>A0A8X6V9I4_TRICX</name>
<reference evidence="1" key="1">
    <citation type="submission" date="2020-08" db="EMBL/GenBank/DDBJ databases">
        <title>Multicomponent nature underlies the extraordinary mechanical properties of spider dragline silk.</title>
        <authorList>
            <person name="Kono N."/>
            <person name="Nakamura H."/>
            <person name="Mori M."/>
            <person name="Yoshida Y."/>
            <person name="Ohtoshi R."/>
            <person name="Malay A.D."/>
            <person name="Moran D.A.P."/>
            <person name="Tomita M."/>
            <person name="Numata K."/>
            <person name="Arakawa K."/>
        </authorList>
    </citation>
    <scope>NUCLEOTIDE SEQUENCE</scope>
</reference>
<evidence type="ECO:0000313" key="1">
    <source>
        <dbReference type="EMBL" id="GFY04369.1"/>
    </source>
</evidence>
<dbReference type="Proteomes" id="UP000887159">
    <property type="component" value="Unassembled WGS sequence"/>
</dbReference>
<dbReference type="AlphaFoldDB" id="A0A8X6V9I4"/>
<accession>A0A8X6V9I4</accession>
<gene>
    <name evidence="1" type="ORF">TNCV_4414571</name>
</gene>
<comment type="caution">
    <text evidence="1">The sequence shown here is derived from an EMBL/GenBank/DDBJ whole genome shotgun (WGS) entry which is preliminary data.</text>
</comment>
<keyword evidence="2" id="KW-1185">Reference proteome</keyword>
<evidence type="ECO:0000313" key="2">
    <source>
        <dbReference type="Proteomes" id="UP000887159"/>
    </source>
</evidence>
<protein>
    <submittedName>
        <fullName evidence="1">Uncharacterized protein</fullName>
    </submittedName>
</protein>
<proteinExistence type="predicted"/>
<dbReference type="EMBL" id="BMAU01021244">
    <property type="protein sequence ID" value="GFY04369.1"/>
    <property type="molecule type" value="Genomic_DNA"/>
</dbReference>
<organism evidence="1 2">
    <name type="scientific">Trichonephila clavipes</name>
    <name type="common">Golden silk orbweaver</name>
    <name type="synonym">Nephila clavipes</name>
    <dbReference type="NCBI Taxonomy" id="2585209"/>
    <lineage>
        <taxon>Eukaryota</taxon>
        <taxon>Metazoa</taxon>
        <taxon>Ecdysozoa</taxon>
        <taxon>Arthropoda</taxon>
        <taxon>Chelicerata</taxon>
        <taxon>Arachnida</taxon>
        <taxon>Araneae</taxon>
        <taxon>Araneomorphae</taxon>
        <taxon>Entelegynae</taxon>
        <taxon>Araneoidea</taxon>
        <taxon>Nephilidae</taxon>
        <taxon>Trichonephila</taxon>
    </lineage>
</organism>
<sequence length="74" mass="8976">MLSNIEEDREWIFNIEPRSNHEDDIRARTPGFKHPHHVNERPLSFDKFNMRQQMDRAWNDLLAINGLWTVGYRI</sequence>